<dbReference type="Proteomes" id="UP000295444">
    <property type="component" value="Unassembled WGS sequence"/>
</dbReference>
<accession>A0A4R6SNG6</accession>
<protein>
    <submittedName>
        <fullName evidence="1">Uncharacterized protein</fullName>
    </submittedName>
</protein>
<keyword evidence="2" id="KW-1185">Reference proteome</keyword>
<sequence>MVGVRNKQGRMDEHKSATDFYVRDGLLYVTRPNGDDQVDVAVYAPDAWQAAVIGAGDDIQ</sequence>
<proteinExistence type="predicted"/>
<gene>
    <name evidence="1" type="ORF">EV186_1011432</name>
</gene>
<evidence type="ECO:0000313" key="2">
    <source>
        <dbReference type="Proteomes" id="UP000295444"/>
    </source>
</evidence>
<organism evidence="1 2">
    <name type="scientific">Labedaea rhizosphaerae</name>
    <dbReference type="NCBI Taxonomy" id="598644"/>
    <lineage>
        <taxon>Bacteria</taxon>
        <taxon>Bacillati</taxon>
        <taxon>Actinomycetota</taxon>
        <taxon>Actinomycetes</taxon>
        <taxon>Pseudonocardiales</taxon>
        <taxon>Pseudonocardiaceae</taxon>
        <taxon>Labedaea</taxon>
    </lineage>
</organism>
<dbReference type="AlphaFoldDB" id="A0A4R6SNG6"/>
<name>A0A4R6SNG6_LABRH</name>
<evidence type="ECO:0000313" key="1">
    <source>
        <dbReference type="EMBL" id="TDQ05461.1"/>
    </source>
</evidence>
<comment type="caution">
    <text evidence="1">The sequence shown here is derived from an EMBL/GenBank/DDBJ whole genome shotgun (WGS) entry which is preliminary data.</text>
</comment>
<reference evidence="1 2" key="1">
    <citation type="submission" date="2019-03" db="EMBL/GenBank/DDBJ databases">
        <title>Genomic Encyclopedia of Type Strains, Phase IV (KMG-IV): sequencing the most valuable type-strain genomes for metagenomic binning, comparative biology and taxonomic classification.</title>
        <authorList>
            <person name="Goeker M."/>
        </authorList>
    </citation>
    <scope>NUCLEOTIDE SEQUENCE [LARGE SCALE GENOMIC DNA]</scope>
    <source>
        <strain evidence="1 2">DSM 45361</strain>
    </source>
</reference>
<dbReference type="EMBL" id="SNXZ01000001">
    <property type="protein sequence ID" value="TDQ05461.1"/>
    <property type="molecule type" value="Genomic_DNA"/>
</dbReference>